<sequence length="445" mass="47152">MSWLSLLDASFRGVPFQVESVSDKGEKSLAIHEYPYRAGGEVEDLGRKPRIIPLKAVFWGVNYLSGLRALIKAFEEEGKGELVHPVFGSTEVVIRNWDVPHEAERPDYATVSFEAVEASPDNPFFDDQSSRSLAERASDALLSGLAQALGDSAASLQKTLGEVAGQAASLQSRVLAELDGLLMVYDSARSVARTAMSYLDFPSAFVADLSACIQSAASTVGGVSGFASLSGLSGLLPRLDISSGESAGTYPSGANSYGPAWISGPVSGSVGRAEAVLAIRQSPTASATAPIPEPGSAQTPIGQATTHAMLTQTQVYAQAARDTLVAELAAPTLTPAEVESLTGNARDRLQDCLHAVRASLPQALVHPISECLRDAAQAVQQLGEAALNARPPLVMRTVDRPCNFHLLAHRLYGDYTRAGELARINPQVRNPNFIAQGQEVLVYAR</sequence>
<dbReference type="AlphaFoldDB" id="A0A0X8JKE8"/>
<dbReference type="InterPro" id="IPR009826">
    <property type="entry name" value="DNA_circ_N"/>
</dbReference>
<feature type="domain" description="DNA circulation N-terminal" evidence="1">
    <location>
        <begin position="6"/>
        <end position="92"/>
    </location>
</feature>
<keyword evidence="3" id="KW-1185">Reference proteome</keyword>
<dbReference type="STRING" id="44742.AXF13_09295"/>
<proteinExistence type="predicted"/>
<evidence type="ECO:0000259" key="1">
    <source>
        <dbReference type="Pfam" id="PF07157"/>
    </source>
</evidence>
<name>A0A0X8JKE8_9BACT</name>
<evidence type="ECO:0000313" key="2">
    <source>
        <dbReference type="EMBL" id="AMD90302.1"/>
    </source>
</evidence>
<dbReference type="RefSeq" id="WP_062252827.1">
    <property type="nucleotide sequence ID" value="NZ_CP014229.1"/>
</dbReference>
<protein>
    <recommendedName>
        <fullName evidence="1">DNA circulation N-terminal domain-containing protein</fullName>
    </recommendedName>
</protein>
<organism evidence="2 3">
    <name type="scientific">Desulfovibrio fairfieldensis</name>
    <dbReference type="NCBI Taxonomy" id="44742"/>
    <lineage>
        <taxon>Bacteria</taxon>
        <taxon>Pseudomonadati</taxon>
        <taxon>Thermodesulfobacteriota</taxon>
        <taxon>Desulfovibrionia</taxon>
        <taxon>Desulfovibrionales</taxon>
        <taxon>Desulfovibrionaceae</taxon>
        <taxon>Desulfovibrio</taxon>
    </lineage>
</organism>
<dbReference type="KEGG" id="dfi:AXF13_09295"/>
<gene>
    <name evidence="2" type="ORF">AXF13_09295</name>
</gene>
<dbReference type="EMBL" id="CP014229">
    <property type="protein sequence ID" value="AMD90302.1"/>
    <property type="molecule type" value="Genomic_DNA"/>
</dbReference>
<evidence type="ECO:0000313" key="3">
    <source>
        <dbReference type="Proteomes" id="UP000069241"/>
    </source>
</evidence>
<dbReference type="Pfam" id="PF07157">
    <property type="entry name" value="DNA_circ_N"/>
    <property type="match status" value="1"/>
</dbReference>
<dbReference type="Proteomes" id="UP000069241">
    <property type="component" value="Chromosome"/>
</dbReference>
<accession>A0A0X8JKE8</accession>
<reference evidence="3" key="1">
    <citation type="submission" date="2016-02" db="EMBL/GenBank/DDBJ databases">
        <authorList>
            <person name="Holder M.E."/>
            <person name="Ajami N.J."/>
            <person name="Petrosino J.F."/>
        </authorList>
    </citation>
    <scope>NUCLEOTIDE SEQUENCE [LARGE SCALE GENOMIC DNA]</scope>
    <source>
        <strain evidence="3">CCUG 45958</strain>
    </source>
</reference>